<proteinExistence type="predicted"/>
<name>A5DNB4_PICGU</name>
<dbReference type="VEuPathDB" id="FungiDB:PGUG_04765"/>
<dbReference type="EMBL" id="CH408160">
    <property type="protein sequence ID" value="EDK40668.2"/>
    <property type="molecule type" value="Genomic_DNA"/>
</dbReference>
<dbReference type="GeneID" id="5124744"/>
<keyword evidence="2" id="KW-1185">Reference proteome</keyword>
<reference evidence="1 2" key="1">
    <citation type="journal article" date="2009" name="Nature">
        <title>Evolution of pathogenicity and sexual reproduction in eight Candida genomes.</title>
        <authorList>
            <person name="Butler G."/>
            <person name="Rasmussen M.D."/>
            <person name="Lin M.F."/>
            <person name="Santos M.A."/>
            <person name="Sakthikumar S."/>
            <person name="Munro C.A."/>
            <person name="Rheinbay E."/>
            <person name="Grabherr M."/>
            <person name="Forche A."/>
            <person name="Reedy J.L."/>
            <person name="Agrafioti I."/>
            <person name="Arnaud M.B."/>
            <person name="Bates S."/>
            <person name="Brown A.J."/>
            <person name="Brunke S."/>
            <person name="Costanzo M.C."/>
            <person name="Fitzpatrick D.A."/>
            <person name="de Groot P.W."/>
            <person name="Harris D."/>
            <person name="Hoyer L.L."/>
            <person name="Hube B."/>
            <person name="Klis F.M."/>
            <person name="Kodira C."/>
            <person name="Lennard N."/>
            <person name="Logue M.E."/>
            <person name="Martin R."/>
            <person name="Neiman A.M."/>
            <person name="Nikolaou E."/>
            <person name="Quail M.A."/>
            <person name="Quinn J."/>
            <person name="Santos M.C."/>
            <person name="Schmitzberger F.F."/>
            <person name="Sherlock G."/>
            <person name="Shah P."/>
            <person name="Silverstein K.A."/>
            <person name="Skrzypek M.S."/>
            <person name="Soll D."/>
            <person name="Staggs R."/>
            <person name="Stansfield I."/>
            <person name="Stumpf M.P."/>
            <person name="Sudbery P.E."/>
            <person name="Srikantha T."/>
            <person name="Zeng Q."/>
            <person name="Berman J."/>
            <person name="Berriman M."/>
            <person name="Heitman J."/>
            <person name="Gow N.A."/>
            <person name="Lorenz M.C."/>
            <person name="Birren B.W."/>
            <person name="Kellis M."/>
            <person name="Cuomo C.A."/>
        </authorList>
    </citation>
    <scope>NUCLEOTIDE SEQUENCE [LARGE SCALE GENOMIC DNA]</scope>
    <source>
        <strain evidence="2">ATCC 6260 / CBS 566 / DSM 6381 / JCM 1539 / NBRC 10279 / NRRL Y-324</strain>
    </source>
</reference>
<dbReference type="Proteomes" id="UP000001997">
    <property type="component" value="Unassembled WGS sequence"/>
</dbReference>
<sequence length="153" mass="16711">MLSVSPSLVGVSNCGTDTRLNRVIKLLISSEPSSSVTSIDGKVSLLVGPELFPELDRRRVVIIDPAFKRSLMAFKSEVERSRLLRKRTGEESTLEPLSCLISSGNLNWVSISFSTSLIIEVDKISASILQLQLIASDIQEEEQGCLENSSSNT</sequence>
<accession>A5DNB4</accession>
<dbReference type="AlphaFoldDB" id="A5DNB4"/>
<gene>
    <name evidence="1" type="ORF">PGUG_04765</name>
</gene>
<dbReference type="InParanoid" id="A5DNB4"/>
<protein>
    <submittedName>
        <fullName evidence="1">Uncharacterized protein</fullName>
    </submittedName>
</protein>
<organism evidence="1 2">
    <name type="scientific">Meyerozyma guilliermondii (strain ATCC 6260 / CBS 566 / DSM 6381 / JCM 1539 / NBRC 10279 / NRRL Y-324)</name>
    <name type="common">Yeast</name>
    <name type="synonym">Candida guilliermondii</name>
    <dbReference type="NCBI Taxonomy" id="294746"/>
    <lineage>
        <taxon>Eukaryota</taxon>
        <taxon>Fungi</taxon>
        <taxon>Dikarya</taxon>
        <taxon>Ascomycota</taxon>
        <taxon>Saccharomycotina</taxon>
        <taxon>Pichiomycetes</taxon>
        <taxon>Debaryomycetaceae</taxon>
        <taxon>Meyerozyma</taxon>
    </lineage>
</organism>
<dbReference type="HOGENOM" id="CLU_1713976_0_0_1"/>
<evidence type="ECO:0000313" key="1">
    <source>
        <dbReference type="EMBL" id="EDK40668.2"/>
    </source>
</evidence>
<dbReference type="KEGG" id="pgu:PGUG_04765"/>
<dbReference type="RefSeq" id="XP_001482811.2">
    <property type="nucleotide sequence ID" value="XM_001482761.1"/>
</dbReference>
<evidence type="ECO:0000313" key="2">
    <source>
        <dbReference type="Proteomes" id="UP000001997"/>
    </source>
</evidence>